<sequence length="268" mass="28954">MNSPQNTVLLVRDIVTRFGTHAVHRGISFSVQRGSLVGMIGASGTGKSVLLREIIGLHRPSSGQVELLGCEMWDETGSPTHAARLAAVRRRFGMMFQDGALFSSLTVAQNVAVALREHTSLDDALIDELVQLRLHQAGLPAEAAHKLPSELSGGMRKRAAIARAIALEPELLFMDEPTSGLDPITARGFDRLVRSLVDDLGLTVFLVTHDLDTLIGATDRVIALAEGRVLADGRVQDLMRSQDPWLSQYFLGRTPPAAQTKGEPSYGS</sequence>
<reference evidence="6 7" key="1">
    <citation type="submission" date="2019-03" db="EMBL/GenBank/DDBJ databases">
        <title>Genomic Encyclopedia of Type Strains, Phase IV (KMG-IV): sequencing the most valuable type-strain genomes for metagenomic binning, comparative biology and taxonomic classification.</title>
        <authorList>
            <person name="Goeker M."/>
        </authorList>
    </citation>
    <scope>NUCLEOTIDE SEQUENCE [LARGE SCALE GENOMIC DNA]</scope>
    <source>
        <strain evidence="6 7">DSM 25082</strain>
    </source>
</reference>
<keyword evidence="3" id="KW-0547">Nucleotide-binding</keyword>
<dbReference type="SMART" id="SM00382">
    <property type="entry name" value="AAA"/>
    <property type="match status" value="1"/>
</dbReference>
<dbReference type="GO" id="GO:0005524">
    <property type="term" value="F:ATP binding"/>
    <property type="evidence" value="ECO:0007669"/>
    <property type="project" value="UniProtKB-KW"/>
</dbReference>
<dbReference type="InterPro" id="IPR003439">
    <property type="entry name" value="ABC_transporter-like_ATP-bd"/>
</dbReference>
<keyword evidence="2" id="KW-1003">Cell membrane</keyword>
<dbReference type="AlphaFoldDB" id="A0A4R6N8T1"/>
<keyword evidence="1" id="KW-0813">Transport</keyword>
<accession>A0A4R6N8T1</accession>
<dbReference type="RefSeq" id="WP_133602677.1">
    <property type="nucleotide sequence ID" value="NZ_JAUFPJ010000002.1"/>
</dbReference>
<evidence type="ECO:0000313" key="6">
    <source>
        <dbReference type="EMBL" id="TDP11912.1"/>
    </source>
</evidence>
<name>A0A4R6N8T1_9BURK</name>
<feature type="domain" description="ABC transporter" evidence="5">
    <location>
        <begin position="9"/>
        <end position="251"/>
    </location>
</feature>
<evidence type="ECO:0000259" key="5">
    <source>
        <dbReference type="PROSITE" id="PS50893"/>
    </source>
</evidence>
<evidence type="ECO:0000256" key="4">
    <source>
        <dbReference type="ARBA" id="ARBA00022840"/>
    </source>
</evidence>
<dbReference type="Pfam" id="PF00005">
    <property type="entry name" value="ABC_tran"/>
    <property type="match status" value="1"/>
</dbReference>
<keyword evidence="2" id="KW-0472">Membrane</keyword>
<dbReference type="PROSITE" id="PS50893">
    <property type="entry name" value="ABC_TRANSPORTER_2"/>
    <property type="match status" value="1"/>
</dbReference>
<dbReference type="EMBL" id="SNXE01000002">
    <property type="protein sequence ID" value="TDP11912.1"/>
    <property type="molecule type" value="Genomic_DNA"/>
</dbReference>
<dbReference type="Proteomes" id="UP000295357">
    <property type="component" value="Unassembled WGS sequence"/>
</dbReference>
<evidence type="ECO:0000256" key="2">
    <source>
        <dbReference type="ARBA" id="ARBA00022475"/>
    </source>
</evidence>
<dbReference type="InterPro" id="IPR017871">
    <property type="entry name" value="ABC_transporter-like_CS"/>
</dbReference>
<dbReference type="Gene3D" id="3.40.50.300">
    <property type="entry name" value="P-loop containing nucleotide triphosphate hydrolases"/>
    <property type="match status" value="1"/>
</dbReference>
<protein>
    <submittedName>
        <fullName evidence="6">Phospholipid/cholesterol/gamma-HCH transport system ATP-binding protein</fullName>
    </submittedName>
</protein>
<dbReference type="PROSITE" id="PS00211">
    <property type="entry name" value="ABC_TRANSPORTER_1"/>
    <property type="match status" value="1"/>
</dbReference>
<dbReference type="GO" id="GO:0016887">
    <property type="term" value="F:ATP hydrolysis activity"/>
    <property type="evidence" value="ECO:0007669"/>
    <property type="project" value="InterPro"/>
</dbReference>
<dbReference type="PANTHER" id="PTHR43023">
    <property type="entry name" value="PROTEIN TRIGALACTOSYLDIACYLGLYCEROL 3, CHLOROPLASTIC"/>
    <property type="match status" value="1"/>
</dbReference>
<evidence type="ECO:0000256" key="1">
    <source>
        <dbReference type="ARBA" id="ARBA00022448"/>
    </source>
</evidence>
<evidence type="ECO:0000313" key="7">
    <source>
        <dbReference type="Proteomes" id="UP000295357"/>
    </source>
</evidence>
<comment type="caution">
    <text evidence="6">The sequence shown here is derived from an EMBL/GenBank/DDBJ whole genome shotgun (WGS) entry which is preliminary data.</text>
</comment>
<evidence type="ECO:0000256" key="3">
    <source>
        <dbReference type="ARBA" id="ARBA00022741"/>
    </source>
</evidence>
<organism evidence="6 7">
    <name type="scientific">Roseateles asaccharophilus</name>
    <dbReference type="NCBI Taxonomy" id="582607"/>
    <lineage>
        <taxon>Bacteria</taxon>
        <taxon>Pseudomonadati</taxon>
        <taxon>Pseudomonadota</taxon>
        <taxon>Betaproteobacteria</taxon>
        <taxon>Burkholderiales</taxon>
        <taxon>Sphaerotilaceae</taxon>
        <taxon>Roseateles</taxon>
    </lineage>
</organism>
<dbReference type="OrthoDB" id="9802264at2"/>
<keyword evidence="4 6" id="KW-0067">ATP-binding</keyword>
<dbReference type="InterPro" id="IPR027417">
    <property type="entry name" value="P-loop_NTPase"/>
</dbReference>
<dbReference type="PANTHER" id="PTHR43023:SF3">
    <property type="entry name" value="PROTEIN TRIGALACTOSYLDIACYLGLYCEROL 3, CHLOROPLASTIC"/>
    <property type="match status" value="1"/>
</dbReference>
<gene>
    <name evidence="6" type="ORF">DFR39_102296</name>
</gene>
<keyword evidence="7" id="KW-1185">Reference proteome</keyword>
<dbReference type="SUPFAM" id="SSF52540">
    <property type="entry name" value="P-loop containing nucleoside triphosphate hydrolases"/>
    <property type="match status" value="1"/>
</dbReference>
<dbReference type="InterPro" id="IPR003593">
    <property type="entry name" value="AAA+_ATPase"/>
</dbReference>
<proteinExistence type="predicted"/>